<protein>
    <submittedName>
        <fullName evidence="4">Uncharacterized protein</fullName>
    </submittedName>
</protein>
<dbReference type="Gene3D" id="3.30.300.30">
    <property type="match status" value="1"/>
</dbReference>
<keyword evidence="1" id="KW-0812">Transmembrane</keyword>
<dbReference type="Gene3D" id="3.40.50.12780">
    <property type="entry name" value="N-terminal domain of ligase-like"/>
    <property type="match status" value="1"/>
</dbReference>
<evidence type="ECO:0000259" key="3">
    <source>
        <dbReference type="Pfam" id="PF13193"/>
    </source>
</evidence>
<dbReference type="EnsemblMetazoa" id="XM_021044859.2">
    <property type="protein sequence ID" value="XP_020900518.1"/>
    <property type="gene ID" value="LOC110239150"/>
</dbReference>
<dbReference type="RefSeq" id="XP_028514711.1">
    <property type="nucleotide sequence ID" value="XM_028658910.1"/>
</dbReference>
<dbReference type="KEGG" id="epa:110239150"/>
<feature type="domain" description="AMP-dependent synthetase/ligase" evidence="2">
    <location>
        <begin position="22"/>
        <end position="408"/>
    </location>
</feature>
<dbReference type="PANTHER" id="PTHR42814">
    <property type="entry name" value="AMP-BINDING DOMAIN-CONTAINING PROTEIN"/>
    <property type="match status" value="1"/>
</dbReference>
<reference evidence="4" key="1">
    <citation type="submission" date="2022-11" db="UniProtKB">
        <authorList>
            <consortium name="EnsemblMetazoa"/>
        </authorList>
    </citation>
    <scope>IDENTIFICATION</scope>
</reference>
<dbReference type="RefSeq" id="XP_020900518.1">
    <property type="nucleotide sequence ID" value="XM_021044859.2"/>
</dbReference>
<proteinExistence type="predicted"/>
<accession>A0A913X878</accession>
<dbReference type="InterPro" id="IPR020845">
    <property type="entry name" value="AMP-binding_CS"/>
</dbReference>
<dbReference type="InterPro" id="IPR025110">
    <property type="entry name" value="AMP-bd_C"/>
</dbReference>
<evidence type="ECO:0000313" key="4">
    <source>
        <dbReference type="EnsemblMetazoa" id="XP_020900518.1"/>
    </source>
</evidence>
<evidence type="ECO:0000256" key="1">
    <source>
        <dbReference type="SAM" id="Phobius"/>
    </source>
</evidence>
<dbReference type="InterPro" id="IPR000873">
    <property type="entry name" value="AMP-dep_synth/lig_dom"/>
</dbReference>
<dbReference type="OrthoDB" id="10253869at2759"/>
<dbReference type="InterPro" id="IPR045851">
    <property type="entry name" value="AMP-bd_C_sf"/>
</dbReference>
<dbReference type="Pfam" id="PF13193">
    <property type="entry name" value="AMP-binding_C"/>
    <property type="match status" value="1"/>
</dbReference>
<keyword evidence="1" id="KW-1133">Transmembrane helix</keyword>
<feature type="domain" description="AMP-binding enzyme C-terminal" evidence="3">
    <location>
        <begin position="471"/>
        <end position="554"/>
    </location>
</feature>
<evidence type="ECO:0000313" key="5">
    <source>
        <dbReference type="Proteomes" id="UP000887567"/>
    </source>
</evidence>
<dbReference type="CDD" id="cd04433">
    <property type="entry name" value="AFD_class_I"/>
    <property type="match status" value="1"/>
</dbReference>
<keyword evidence="1" id="KW-0472">Membrane</keyword>
<dbReference type="OMA" id="FQAINDI"/>
<feature type="transmembrane region" description="Helical" evidence="1">
    <location>
        <begin position="244"/>
        <end position="267"/>
    </location>
</feature>
<evidence type="ECO:0000259" key="2">
    <source>
        <dbReference type="Pfam" id="PF00501"/>
    </source>
</evidence>
<dbReference type="PANTHER" id="PTHR42814:SF3">
    <property type="entry name" value="BETA-N-ACETYLHEXOSAMINIDASE"/>
    <property type="match status" value="1"/>
</dbReference>
<dbReference type="GeneID" id="110239150"/>
<dbReference type="EnsemblMetazoa" id="XM_028658910.1">
    <property type="protein sequence ID" value="XP_028514711.1"/>
    <property type="gene ID" value="LOC110239150"/>
</dbReference>
<organism evidence="4 5">
    <name type="scientific">Exaiptasia diaphana</name>
    <name type="common">Tropical sea anemone</name>
    <name type="synonym">Aiptasia pulchella</name>
    <dbReference type="NCBI Taxonomy" id="2652724"/>
    <lineage>
        <taxon>Eukaryota</taxon>
        <taxon>Metazoa</taxon>
        <taxon>Cnidaria</taxon>
        <taxon>Anthozoa</taxon>
        <taxon>Hexacorallia</taxon>
        <taxon>Actiniaria</taxon>
        <taxon>Aiptasiidae</taxon>
        <taxon>Exaiptasia</taxon>
    </lineage>
</organism>
<dbReference type="PROSITE" id="PS00455">
    <property type="entry name" value="AMP_BINDING"/>
    <property type="match status" value="1"/>
</dbReference>
<dbReference type="AlphaFoldDB" id="A0A913X878"/>
<dbReference type="SUPFAM" id="SSF56801">
    <property type="entry name" value="Acetyl-CoA synthetase-like"/>
    <property type="match status" value="1"/>
</dbReference>
<keyword evidence="5" id="KW-1185">Reference proteome</keyword>
<dbReference type="InterPro" id="IPR042099">
    <property type="entry name" value="ANL_N_sf"/>
</dbReference>
<sequence>MSYIHIPHKQLLEHRALFQILQTHAIEQPNKEAIVFRDEKLNRVSLRFQECDSKSRLLAAGLLEIGMERGDRVLVLLPSYLEFVLFHLALNRIGAIMLVHEENRYSAVFGTSQLACVIARVAPTVVNNDKVISEIKNALHQNVLKAAILVGSDADADLLDHPKAYTYQKMYTMANSNPQSKANVQNAEAKVQMDDPCLVLFTSGTTSLPKPIEITHHCYVNGILATADTLEITRKAIHFNDFPFAWIAGIVEGIGTCIVIGLTYIAFPPQCAISGQHTMTMMKIIEEESVTHVYVLLNVLHEIVSHKKEIIAMNLKNLKFISTGGQHTPLPLVKTMFDIWPDVQLLNIYGTTEVVSIAVQKITRESLDSHDYGIMRVVPGLEIKIVNEEGELLPTGERGDICLRSAWVSFCNWDYTNPDLLKGRVDGKKISRGWHSSKDAGVVVNQNCIRLYGRLKFMIKVAGESIPPVFVESKLQEHPDVKKVCVVGVPDERLYHKICACVILEHGHHDNIHDLTDQLDQWSNDKFWGSSSGLNIKPHYYIFLDSFPVTRTGKVSRREVRSIAIKDLGLI</sequence>
<name>A0A913X878_EXADI</name>
<dbReference type="Proteomes" id="UP000887567">
    <property type="component" value="Unplaced"/>
</dbReference>
<dbReference type="Pfam" id="PF00501">
    <property type="entry name" value="AMP-binding"/>
    <property type="match status" value="1"/>
</dbReference>